<evidence type="ECO:0000256" key="9">
    <source>
        <dbReference type="ARBA" id="ARBA00022963"/>
    </source>
</evidence>
<dbReference type="InterPro" id="IPR057596">
    <property type="entry name" value="RDRP_core"/>
</dbReference>
<dbReference type="InterPro" id="IPR035892">
    <property type="entry name" value="C2_domain_sf"/>
</dbReference>
<dbReference type="SUPFAM" id="SSF49562">
    <property type="entry name" value="C2 domain (Calcium/lipid-binding domain, CaLB)"/>
    <property type="match status" value="1"/>
</dbReference>
<dbReference type="EMBL" id="KZ669394">
    <property type="protein sequence ID" value="PPR85465.1"/>
    <property type="molecule type" value="Genomic_DNA"/>
</dbReference>
<dbReference type="EC" id="3.1.4.4" evidence="4"/>
<dbReference type="GO" id="GO:0003968">
    <property type="term" value="F:RNA-directed RNA polymerase activity"/>
    <property type="evidence" value="ECO:0007669"/>
    <property type="project" value="UniProtKB-KW"/>
</dbReference>
<dbReference type="SMART" id="SM00239">
    <property type="entry name" value="C2"/>
    <property type="match status" value="1"/>
</dbReference>
<comment type="cofactor">
    <cofactor evidence="2">
        <name>Ca(2+)</name>
        <dbReference type="ChEBI" id="CHEBI:29108"/>
    </cofactor>
</comment>
<evidence type="ECO:0000256" key="2">
    <source>
        <dbReference type="ARBA" id="ARBA00001913"/>
    </source>
</evidence>
<dbReference type="InterPro" id="IPR024632">
    <property type="entry name" value="PLipase_D_C"/>
</dbReference>
<comment type="catalytic activity">
    <reaction evidence="1">
        <text>a 1,2-diacyl-sn-glycero-3-phosphocholine + H2O = a 1,2-diacyl-sn-glycero-3-phosphate + choline + H(+)</text>
        <dbReference type="Rhea" id="RHEA:14445"/>
        <dbReference type="ChEBI" id="CHEBI:15354"/>
        <dbReference type="ChEBI" id="CHEBI:15377"/>
        <dbReference type="ChEBI" id="CHEBI:15378"/>
        <dbReference type="ChEBI" id="CHEBI:57643"/>
        <dbReference type="ChEBI" id="CHEBI:58608"/>
        <dbReference type="EC" id="3.1.4.4"/>
    </reaction>
</comment>
<dbReference type="InterPro" id="IPR007855">
    <property type="entry name" value="RDRP"/>
</dbReference>
<sequence>MELEGSVKETVVTQVSVGGFDRHVKARDLMKYLENAVGLVWRCRLKTSWTPPESYPNFEITDTTVIQRKDNYKKVEPHAFVHFASPQAVTWAVDAAGRTELAFNNQLLKVSLGPENPYYLNRRRRDTTPFKLPDVSLEIGTLASCDEFIVGWRGPPSGVEFLVDPFDCTCKFCFSRDTAFSFKGTNEHAVIKCDFKVEFLVREINEVKQYSEPTGFVVLLQLASSPWVWYRTADDDFEKTVPFDLLDDDDQWIRTTDFTASGAIGRCNTYRVLVRPRHGLKLKKAMDYLRERRVPVEDLRSQLRIRDEPDFGRSMSDHFYYIYKEGIPFEIMFLVNAVLHKGIFNQHQLSMDFFRLLRNQSMEVNVAALKHIYSYRHPVYDAYERLKDVHDWLLKNPKLFKSPPQLDDIVEIRRLVITPTKAYCLLPEVELSNRVLRKYKDVADRFLRVTFMDEGMQIMNANVLTYYNAAIVRDVTSTSFSQKTGVFKRVKSILTDGFYLCGRKYSFLAFSANQLRDRAAWFFAEDGKINVLQIIGWMGKFTNRNIAKCAARMGQCFSSTYATVEVSSGQVNMHLPDIKRNGYDFSDGIGKITPDLAMEVAQKLKLDLNPPCAYQIRYAGCKGVVACWPEEGDRIRLSLRSSMTKFFSHHTTLEICSWTRFQPGFLNRQIITLLSTLGVPDEVFWGMQNSMVSKLDKVLVDTDAAFEVVISSCGEQGHTPAIMLSAGFKPQTEPHLRGMLTCVRASQLWGLREKSRIFIHSGRWLMGVLDELGVLEQGQCFIQVSNPSLQNCFLKHGSRFAETKKNFEVIKGLVVIAKNPCLHPGDVRILEAVDAPGLHHLYDCLVFPQKGERPHTNEASGSDLDGDLYFVTWEEALIPPSKKSSQPMQYDPDKPRELHRPVTHKTVFEMVFLVTGNCLCCYNFHRAMRKTVAVTLGSSQDIIEFFSKNMVNEHLGSICNAHVVHSDLSEHGASDEKCIHLAELAAIAVDFPKTGKIVSMPAQLKPQLYPDFMGKEEFQSYKSNKILGRLYRHIKDAYDEDLIGLLKQYKVKREEEVVTGQIWSMPKYVSKKLGDLKEKLGHSYGSLRKEFRQLFENMDSDCEQLNEDEKNKLYERKASAWYQVTYHPEWVQKTLEFQKPDGNEGVVMLSFAWIAADYLARIKVKHQGTENLDFAKPVNSLEFAGQTMTQEEQKHLLHGTLSATIYGIDELPFGCRENFCLQGTMTASKFQKKCLATFKRTALGPQLYATVDLDKARVARTGVVRHKPSSPQWNETFRIYCAHLISHVIFTVKDNSPIGAVLIGRAYLPVKDIIVANGATVTRDLKIQDEERKALPGQPQIRVALQFRSRQGCKVTLYQDANISDGFKPDIPGMTYDPRRCWEDIYDAINKAKHFIYITGWSVYTEITLIRDPKKEKPGSDETLGNLLLKKAKEGVKVLLLVWDDRTSIELLKQEGLMSTHDEETSAYFRFRGVHCVLCPRNPDNKRSFVEGIKIATMFTHHQKTLIVDSENPNPGEKRTVVSFIGGIDLCDGRYDTQDHPLFDTLKDIHHDDFHQPNFNYSSIEKGGPREPWHDIHCKLEGPVAWDVLYNFEQRWLKQAVCRKHHLFSTKKIEEMTVRPPKNLPLDHSETWCVQLFRSIDNGAVVGFPENVKIAHQYGLLSGKNTIIERSIQDAYINAIRRAKNFIYIENQYFLGSSFGWNSEDVKDEDIAALNLIPKELSLKIVSKIKAGERFSVYIVIPMWPEGIPESGPVQAILDWQRRTIQMMYRDVAQALHNEGNPRDYLTFFCLGNREKENKSGEYLPNEKPDPNSDYGRAQQSRRFMIYVHSKMMIVDDEYIIIGSANINERSMAGSRDSEIAMGAFQPYHLATKQPVRGQIYGLRMALWKEHLGQRHDSFATPETEKCIQEVNSIAERNWVLYSSETQEEDLPGHLLRYPINVGEDGSVSSLPGAENFPDTNAPVLGSKSNILPPIEKVRGKDFEKEKQKSRGCFGCFIAVDDPSKRLKIRGRKAKRSSCSEDFWNSSGCEMEHSGVQSQGSISSTNVSNLDPSGSTSHPSEFVNHGKFTYHYTECTGNICLLLDNHIGEAFFFGAKQGNNGLEIISPRNGCNLGNPR</sequence>
<evidence type="ECO:0000256" key="11">
    <source>
        <dbReference type="SAM" id="MobiDB-lite"/>
    </source>
</evidence>
<accession>A0A2P5W321</accession>
<gene>
    <name evidence="14" type="ORF">GOBAR_AA35225</name>
</gene>
<keyword evidence="10" id="KW-0443">Lipid metabolism</keyword>
<proteinExistence type="inferred from homology"/>
<dbReference type="InterPro" id="IPR035979">
    <property type="entry name" value="RBD_domain_sf"/>
</dbReference>
<evidence type="ECO:0000259" key="13">
    <source>
        <dbReference type="PROSITE" id="PS50035"/>
    </source>
</evidence>
<evidence type="ECO:0000256" key="3">
    <source>
        <dbReference type="ARBA" id="ARBA00010683"/>
    </source>
</evidence>
<dbReference type="PROSITE" id="PS50004">
    <property type="entry name" value="C2"/>
    <property type="match status" value="1"/>
</dbReference>
<name>A0A2P5W321_GOSBA</name>
<keyword evidence="7" id="KW-0378">Hydrolase</keyword>
<dbReference type="GO" id="GO:0030422">
    <property type="term" value="P:siRNA processing"/>
    <property type="evidence" value="ECO:0007669"/>
    <property type="project" value="TreeGrafter"/>
</dbReference>
<evidence type="ECO:0000313" key="14">
    <source>
        <dbReference type="EMBL" id="PPR85465.1"/>
    </source>
</evidence>
<dbReference type="InterPro" id="IPR000008">
    <property type="entry name" value="C2_dom"/>
</dbReference>
<evidence type="ECO:0000256" key="4">
    <source>
        <dbReference type="ARBA" id="ARBA00012027"/>
    </source>
</evidence>
<dbReference type="GO" id="GO:0004630">
    <property type="term" value="F:phospholipase D activity"/>
    <property type="evidence" value="ECO:0007669"/>
    <property type="project" value="UniProtKB-EC"/>
</dbReference>
<dbReference type="Pfam" id="PF00614">
    <property type="entry name" value="PLDc"/>
    <property type="match status" value="2"/>
</dbReference>
<dbReference type="Pfam" id="PF00168">
    <property type="entry name" value="C2"/>
    <property type="match status" value="1"/>
</dbReference>
<dbReference type="SUPFAM" id="SSF56024">
    <property type="entry name" value="Phospholipase D/nuclease"/>
    <property type="match status" value="2"/>
</dbReference>
<feature type="domain" description="PLD phosphodiesterase" evidence="13">
    <location>
        <begin position="1497"/>
        <end position="1534"/>
    </location>
</feature>
<dbReference type="Pfam" id="PF24577">
    <property type="entry name" value="RDR6_2nd"/>
    <property type="match status" value="1"/>
</dbReference>
<dbReference type="GO" id="GO:0016042">
    <property type="term" value="P:lipid catabolic process"/>
    <property type="evidence" value="ECO:0007669"/>
    <property type="project" value="UniProtKB-KW"/>
</dbReference>
<protein>
    <recommendedName>
        <fullName evidence="4">phospholipase D</fullName>
        <ecNumber evidence="4">3.1.4.4</ecNumber>
    </recommendedName>
</protein>
<evidence type="ECO:0000256" key="8">
    <source>
        <dbReference type="ARBA" id="ARBA00022837"/>
    </source>
</evidence>
<dbReference type="InterPro" id="IPR057297">
    <property type="entry name" value="RDR6-like_2nd"/>
</dbReference>
<evidence type="ECO:0000259" key="12">
    <source>
        <dbReference type="PROSITE" id="PS50004"/>
    </source>
</evidence>
<evidence type="ECO:0000256" key="7">
    <source>
        <dbReference type="ARBA" id="ARBA00022801"/>
    </source>
</evidence>
<evidence type="ECO:0000256" key="6">
    <source>
        <dbReference type="ARBA" id="ARBA00022737"/>
    </source>
</evidence>
<dbReference type="GO" id="GO:0046872">
    <property type="term" value="F:metal ion binding"/>
    <property type="evidence" value="ECO:0007669"/>
    <property type="project" value="UniProtKB-KW"/>
</dbReference>
<feature type="domain" description="PLD phosphodiesterase" evidence="13">
    <location>
        <begin position="1824"/>
        <end position="1851"/>
    </location>
</feature>
<evidence type="ECO:0000256" key="10">
    <source>
        <dbReference type="ARBA" id="ARBA00023098"/>
    </source>
</evidence>
<dbReference type="Gene3D" id="2.60.40.150">
    <property type="entry name" value="C2 domain"/>
    <property type="match status" value="1"/>
</dbReference>
<comment type="similarity">
    <text evidence="3">Belongs to the phospholipase D family. C2-PLD subfamily.</text>
</comment>
<dbReference type="OrthoDB" id="6513042at2759"/>
<dbReference type="PANTHER" id="PTHR23079">
    <property type="entry name" value="RNA-DEPENDENT RNA POLYMERASE"/>
    <property type="match status" value="1"/>
</dbReference>
<dbReference type="GO" id="GO:0003723">
    <property type="term" value="F:RNA binding"/>
    <property type="evidence" value="ECO:0007669"/>
    <property type="project" value="UniProtKB-KW"/>
</dbReference>
<dbReference type="CDD" id="cd04015">
    <property type="entry name" value="C2_plant_PLD"/>
    <property type="match status" value="1"/>
</dbReference>
<dbReference type="Pfam" id="PF05183">
    <property type="entry name" value="RdRP"/>
    <property type="match status" value="1"/>
</dbReference>
<keyword evidence="5" id="KW-0479">Metal-binding</keyword>
<dbReference type="Proteomes" id="UP000239757">
    <property type="component" value="Unassembled WGS sequence"/>
</dbReference>
<reference evidence="14 15" key="1">
    <citation type="submission" date="2015-01" db="EMBL/GenBank/DDBJ databases">
        <title>Genome of allotetraploid Gossypium barbadense reveals genomic plasticity and fiber elongation in cotton evolution.</title>
        <authorList>
            <person name="Chen X."/>
            <person name="Liu X."/>
            <person name="Zhao B."/>
            <person name="Zheng H."/>
            <person name="Hu Y."/>
            <person name="Lu G."/>
            <person name="Yang C."/>
            <person name="Chen J."/>
            <person name="Shan C."/>
            <person name="Zhang L."/>
            <person name="Zhou Y."/>
            <person name="Wang L."/>
            <person name="Guo W."/>
            <person name="Bai Y."/>
            <person name="Ruan J."/>
            <person name="Shangguan X."/>
            <person name="Mao Y."/>
            <person name="Jiang J."/>
            <person name="Zhu Y."/>
            <person name="Lei J."/>
            <person name="Kang H."/>
            <person name="Chen S."/>
            <person name="He X."/>
            <person name="Wang R."/>
            <person name="Wang Y."/>
            <person name="Chen J."/>
            <person name="Wang L."/>
            <person name="Yu S."/>
            <person name="Wang B."/>
            <person name="Wei J."/>
            <person name="Song S."/>
            <person name="Lu X."/>
            <person name="Gao Z."/>
            <person name="Gu W."/>
            <person name="Deng X."/>
            <person name="Ma D."/>
            <person name="Wang S."/>
            <person name="Liang W."/>
            <person name="Fang L."/>
            <person name="Cai C."/>
            <person name="Zhu X."/>
            <person name="Zhou B."/>
            <person name="Zhang Y."/>
            <person name="Chen Z."/>
            <person name="Xu S."/>
            <person name="Zhu R."/>
            <person name="Wang S."/>
            <person name="Zhang T."/>
            <person name="Zhao G."/>
        </authorList>
    </citation>
    <scope>NUCLEOTIDE SEQUENCE [LARGE SCALE GENOMIC DNA]</scope>
    <source>
        <strain evidence="15">cv. Xinhai21</strain>
        <tissue evidence="14">Leaf</tissue>
    </source>
</reference>
<dbReference type="SUPFAM" id="SSF54928">
    <property type="entry name" value="RNA-binding domain, RBD"/>
    <property type="match status" value="1"/>
</dbReference>
<keyword evidence="6" id="KW-0677">Repeat</keyword>
<dbReference type="FunFam" id="3.30.870.10:FF:000025">
    <property type="entry name" value="Phospholipase D delta"/>
    <property type="match status" value="1"/>
</dbReference>
<evidence type="ECO:0000256" key="5">
    <source>
        <dbReference type="ARBA" id="ARBA00022723"/>
    </source>
</evidence>
<dbReference type="Pfam" id="PF24572">
    <property type="entry name" value="RBD_RDR6"/>
    <property type="match status" value="1"/>
</dbReference>
<feature type="region of interest" description="Disordered" evidence="11">
    <location>
        <begin position="2032"/>
        <end position="2058"/>
    </location>
</feature>
<dbReference type="Pfam" id="PF26252">
    <property type="entry name" value="RdRP_helical"/>
    <property type="match status" value="1"/>
</dbReference>
<evidence type="ECO:0000313" key="15">
    <source>
        <dbReference type="Proteomes" id="UP000239757"/>
    </source>
</evidence>
<dbReference type="InterPro" id="IPR057298">
    <property type="entry name" value="RDR6-like_RBD"/>
</dbReference>
<feature type="domain" description="C2" evidence="12">
    <location>
        <begin position="1182"/>
        <end position="1323"/>
    </location>
</feature>
<keyword evidence="9" id="KW-0442">Lipid degradation</keyword>
<feature type="compositionally biased region" description="Polar residues" evidence="11">
    <location>
        <begin position="2035"/>
        <end position="2058"/>
    </location>
</feature>
<dbReference type="GO" id="GO:0031380">
    <property type="term" value="C:nuclear RNA-directed RNA polymerase complex"/>
    <property type="evidence" value="ECO:0007669"/>
    <property type="project" value="TreeGrafter"/>
</dbReference>
<dbReference type="SMART" id="SM00155">
    <property type="entry name" value="PLDc"/>
    <property type="match status" value="2"/>
</dbReference>
<keyword evidence="8" id="KW-0106">Calcium</keyword>
<dbReference type="Gene3D" id="3.30.870.10">
    <property type="entry name" value="Endonuclease Chain A"/>
    <property type="match status" value="2"/>
</dbReference>
<dbReference type="InterPro" id="IPR058751">
    <property type="entry name" value="RDRP_helical"/>
</dbReference>
<dbReference type="Pfam" id="PF12357">
    <property type="entry name" value="PLD_C"/>
    <property type="match status" value="1"/>
</dbReference>
<evidence type="ECO:0000256" key="1">
    <source>
        <dbReference type="ARBA" id="ARBA00000798"/>
    </source>
</evidence>
<organism evidence="14 15">
    <name type="scientific">Gossypium barbadense</name>
    <name type="common">Sea Island cotton</name>
    <name type="synonym">Hibiscus barbadensis</name>
    <dbReference type="NCBI Taxonomy" id="3634"/>
    <lineage>
        <taxon>Eukaryota</taxon>
        <taxon>Viridiplantae</taxon>
        <taxon>Streptophyta</taxon>
        <taxon>Embryophyta</taxon>
        <taxon>Tracheophyta</taxon>
        <taxon>Spermatophyta</taxon>
        <taxon>Magnoliopsida</taxon>
        <taxon>eudicotyledons</taxon>
        <taxon>Gunneridae</taxon>
        <taxon>Pentapetalae</taxon>
        <taxon>rosids</taxon>
        <taxon>malvids</taxon>
        <taxon>Malvales</taxon>
        <taxon>Malvaceae</taxon>
        <taxon>Malvoideae</taxon>
        <taxon>Gossypium</taxon>
    </lineage>
</organism>
<dbReference type="InterPro" id="IPR001736">
    <property type="entry name" value="PLipase_D/transphosphatidylase"/>
</dbReference>
<dbReference type="PANTHER" id="PTHR23079:SF18">
    <property type="entry name" value="RNA-DEPENDENT RNA POLYMERASE 6"/>
    <property type="match status" value="1"/>
</dbReference>
<dbReference type="PROSITE" id="PS50035">
    <property type="entry name" value="PLD"/>
    <property type="match status" value="2"/>
</dbReference>